<evidence type="ECO:0000256" key="5">
    <source>
        <dbReference type="ARBA" id="ARBA00022475"/>
    </source>
</evidence>
<keyword evidence="6 10" id="KW-0812">Transmembrane</keyword>
<dbReference type="InterPro" id="IPR006187">
    <property type="entry name" value="Claudin"/>
</dbReference>
<dbReference type="GO" id="GO:0005198">
    <property type="term" value="F:structural molecule activity"/>
    <property type="evidence" value="ECO:0007669"/>
    <property type="project" value="InterPro"/>
</dbReference>
<dbReference type="EMBL" id="LZPO01036465">
    <property type="protein sequence ID" value="OBS75570.1"/>
    <property type="molecule type" value="Genomic_DNA"/>
</dbReference>
<evidence type="ECO:0000256" key="3">
    <source>
        <dbReference type="ARBA" id="ARBA00008295"/>
    </source>
</evidence>
<accession>A0A1A6HCD0</accession>
<evidence type="ECO:0000256" key="6">
    <source>
        <dbReference type="ARBA" id="ARBA00022692"/>
    </source>
</evidence>
<keyword evidence="4" id="KW-0796">Tight junction</keyword>
<dbReference type="PANTHER" id="PTHR12002">
    <property type="entry name" value="CLAUDIN"/>
    <property type="match status" value="1"/>
</dbReference>
<evidence type="ECO:0000256" key="7">
    <source>
        <dbReference type="ARBA" id="ARBA00022949"/>
    </source>
</evidence>
<gene>
    <name evidence="11" type="ORF">A6R68_17979</name>
</gene>
<evidence type="ECO:0000256" key="2">
    <source>
        <dbReference type="ARBA" id="ARBA00004651"/>
    </source>
</evidence>
<keyword evidence="12" id="KW-1185">Reference proteome</keyword>
<evidence type="ECO:0008006" key="13">
    <source>
        <dbReference type="Google" id="ProtNLM"/>
    </source>
</evidence>
<dbReference type="GO" id="GO:0005886">
    <property type="term" value="C:plasma membrane"/>
    <property type="evidence" value="ECO:0007669"/>
    <property type="project" value="UniProtKB-SubCell"/>
</dbReference>
<sequence>MTRQKLEEASFSLAVLAWIGTIVCSELPKWCVKKMSEHIVIWEGLWKLFKDDGLHGWRCMPYNSHLLLSLDLQVSRVRVVICIIISSMGLLLYMIGDKLITCGSNINNEEMIKMLASGLFLGECTVFFFPSLRNEEEWHLKDESSLSQLQGGPVSKDSSTLAL</sequence>
<dbReference type="InterPro" id="IPR004031">
    <property type="entry name" value="PMP22/EMP/MP20/Claudin"/>
</dbReference>
<name>A0A1A6HCD0_NEOLE</name>
<dbReference type="GO" id="GO:0005923">
    <property type="term" value="C:bicellular tight junction"/>
    <property type="evidence" value="ECO:0007669"/>
    <property type="project" value="UniProtKB-SubCell"/>
</dbReference>
<dbReference type="Proteomes" id="UP000092124">
    <property type="component" value="Unassembled WGS sequence"/>
</dbReference>
<evidence type="ECO:0000256" key="9">
    <source>
        <dbReference type="ARBA" id="ARBA00023136"/>
    </source>
</evidence>
<comment type="subcellular location">
    <subcellularLocation>
        <location evidence="1">Cell junction</location>
        <location evidence="1">Tight junction</location>
    </subcellularLocation>
    <subcellularLocation>
        <location evidence="2">Cell membrane</location>
        <topology evidence="2">Multi-pass membrane protein</topology>
    </subcellularLocation>
</comment>
<keyword evidence="7" id="KW-0965">Cell junction</keyword>
<dbReference type="STRING" id="56216.A0A1A6HCD0"/>
<proteinExistence type="inferred from homology"/>
<evidence type="ECO:0000256" key="10">
    <source>
        <dbReference type="SAM" id="Phobius"/>
    </source>
</evidence>
<organism evidence="11 12">
    <name type="scientific">Neotoma lepida</name>
    <name type="common">Desert woodrat</name>
    <dbReference type="NCBI Taxonomy" id="56216"/>
    <lineage>
        <taxon>Eukaryota</taxon>
        <taxon>Metazoa</taxon>
        <taxon>Chordata</taxon>
        <taxon>Craniata</taxon>
        <taxon>Vertebrata</taxon>
        <taxon>Euteleostomi</taxon>
        <taxon>Mammalia</taxon>
        <taxon>Eutheria</taxon>
        <taxon>Euarchontoglires</taxon>
        <taxon>Glires</taxon>
        <taxon>Rodentia</taxon>
        <taxon>Myomorpha</taxon>
        <taxon>Muroidea</taxon>
        <taxon>Cricetidae</taxon>
        <taxon>Neotominae</taxon>
        <taxon>Neotoma</taxon>
    </lineage>
</organism>
<keyword evidence="9 10" id="KW-0472">Membrane</keyword>
<dbReference type="AlphaFoldDB" id="A0A1A6HCD0"/>
<dbReference type="Gene3D" id="1.20.140.150">
    <property type="match status" value="1"/>
</dbReference>
<comment type="similarity">
    <text evidence="3">Belongs to the claudin family.</text>
</comment>
<dbReference type="OrthoDB" id="9966860at2759"/>
<reference evidence="11 12" key="1">
    <citation type="submission" date="2016-06" db="EMBL/GenBank/DDBJ databases">
        <title>The Draft Genome Sequence and Annotation of the Desert Woodrat Neotoma lepida.</title>
        <authorList>
            <person name="Campbell M."/>
            <person name="Oakeson K.F."/>
            <person name="Yandell M."/>
            <person name="Halpert J.R."/>
            <person name="Dearing D."/>
        </authorList>
    </citation>
    <scope>NUCLEOTIDE SEQUENCE [LARGE SCALE GENOMIC DNA]</scope>
    <source>
        <strain evidence="11">417</strain>
        <tissue evidence="11">Liver</tissue>
    </source>
</reference>
<evidence type="ECO:0000256" key="8">
    <source>
        <dbReference type="ARBA" id="ARBA00022989"/>
    </source>
</evidence>
<comment type="caution">
    <text evidence="11">The sequence shown here is derived from an EMBL/GenBank/DDBJ whole genome shotgun (WGS) entry which is preliminary data.</text>
</comment>
<feature type="transmembrane region" description="Helical" evidence="10">
    <location>
        <begin position="77"/>
        <end position="95"/>
    </location>
</feature>
<evidence type="ECO:0000256" key="1">
    <source>
        <dbReference type="ARBA" id="ARBA00004435"/>
    </source>
</evidence>
<dbReference type="Pfam" id="PF00822">
    <property type="entry name" value="PMP22_Claudin"/>
    <property type="match status" value="1"/>
</dbReference>
<evidence type="ECO:0000313" key="11">
    <source>
        <dbReference type="EMBL" id="OBS75570.1"/>
    </source>
</evidence>
<evidence type="ECO:0000256" key="4">
    <source>
        <dbReference type="ARBA" id="ARBA00022427"/>
    </source>
</evidence>
<evidence type="ECO:0000313" key="12">
    <source>
        <dbReference type="Proteomes" id="UP000092124"/>
    </source>
</evidence>
<keyword evidence="8 10" id="KW-1133">Transmembrane helix</keyword>
<keyword evidence="5" id="KW-1003">Cell membrane</keyword>
<protein>
    <recommendedName>
        <fullName evidence="13">Claudin</fullName>
    </recommendedName>
</protein>